<evidence type="ECO:0000313" key="3">
    <source>
        <dbReference type="Proteomes" id="UP000304914"/>
    </source>
</evidence>
<dbReference type="Pfam" id="PF16592">
    <property type="entry name" value="Cas9_REC"/>
    <property type="match status" value="1"/>
</dbReference>
<proteinExistence type="predicted"/>
<accession>A0A4U9YPC2</accession>
<reference evidence="2 3" key="1">
    <citation type="submission" date="2019-05" db="EMBL/GenBank/DDBJ databases">
        <authorList>
            <consortium name="Pathogen Informatics"/>
        </authorList>
    </citation>
    <scope>NUCLEOTIDE SEQUENCE [LARGE SCALE GENOMIC DNA]</scope>
    <source>
        <strain evidence="2 3">NCTC5385</strain>
    </source>
</reference>
<dbReference type="InterPro" id="IPR032240">
    <property type="entry name" value="Cas9_REC"/>
</dbReference>
<sequence length="61" mass="6924">MTKPLYLSAEQKEAIIDHLFKQTRKVTVKDLKEKYFSQIEGLENVDVMGVEGAFNASLGTY</sequence>
<protein>
    <submittedName>
        <fullName evidence="2">CRISPR-Associated Protein Csn1</fullName>
    </submittedName>
</protein>
<organism evidence="2 3">
    <name type="scientific">Streptococcus pseudoporcinus</name>
    <dbReference type="NCBI Taxonomy" id="361101"/>
    <lineage>
        <taxon>Bacteria</taxon>
        <taxon>Bacillati</taxon>
        <taxon>Bacillota</taxon>
        <taxon>Bacilli</taxon>
        <taxon>Lactobacillales</taxon>
        <taxon>Streptococcaceae</taxon>
        <taxon>Streptococcus</taxon>
    </lineage>
</organism>
<evidence type="ECO:0000259" key="1">
    <source>
        <dbReference type="Pfam" id="PF16592"/>
    </source>
</evidence>
<feature type="domain" description="CRISPR-associated endonuclease Cas9 REC lobe" evidence="1">
    <location>
        <begin position="5"/>
        <end position="61"/>
    </location>
</feature>
<gene>
    <name evidence="2" type="primary">csn1_1</name>
    <name evidence="2" type="ORF">NCTC5385_01368</name>
</gene>
<dbReference type="EMBL" id="LR594035">
    <property type="protein sequence ID" value="VTS28164.1"/>
    <property type="molecule type" value="Genomic_DNA"/>
</dbReference>
<dbReference type="Proteomes" id="UP000304914">
    <property type="component" value="Chromosome"/>
</dbReference>
<evidence type="ECO:0000313" key="2">
    <source>
        <dbReference type="EMBL" id="VTS28164.1"/>
    </source>
</evidence>
<dbReference type="AlphaFoldDB" id="A0A4U9YPC2"/>
<name>A0A4U9YPC2_9STRE</name>